<dbReference type="Proteomes" id="UP001385951">
    <property type="component" value="Unassembled WGS sequence"/>
</dbReference>
<protein>
    <submittedName>
        <fullName evidence="1">Uncharacterized protein</fullName>
    </submittedName>
</protein>
<dbReference type="AlphaFoldDB" id="A0AAW0GK59"/>
<keyword evidence="2" id="KW-1185">Reference proteome</keyword>
<proteinExistence type="predicted"/>
<comment type="caution">
    <text evidence="1">The sequence shown here is derived from an EMBL/GenBank/DDBJ whole genome shotgun (WGS) entry which is preliminary data.</text>
</comment>
<sequence length="152" mass="16976">MDFHTLDCSKRTSSFASSSFNAVSLFFLHHAFRVHPTGHEPNHRQNHHVSVAKKVSGGPTFPSFFSYVSYVFSLIYLAFQSLSLLTSSPILSTALLYPSSTSTLSSHTTYLTLYLLAHTPLDSRLIHCFHSALFFLTALRKHSHTQSLIVSS</sequence>
<gene>
    <name evidence="1" type="ORF">QCA50_003388</name>
</gene>
<evidence type="ECO:0000313" key="1">
    <source>
        <dbReference type="EMBL" id="KAK7693816.1"/>
    </source>
</evidence>
<name>A0AAW0GK59_9APHY</name>
<evidence type="ECO:0000313" key="2">
    <source>
        <dbReference type="Proteomes" id="UP001385951"/>
    </source>
</evidence>
<reference evidence="1 2" key="1">
    <citation type="submission" date="2022-09" db="EMBL/GenBank/DDBJ databases">
        <authorList>
            <person name="Palmer J.M."/>
        </authorList>
    </citation>
    <scope>NUCLEOTIDE SEQUENCE [LARGE SCALE GENOMIC DNA]</scope>
    <source>
        <strain evidence="1 2">DSM 7382</strain>
    </source>
</reference>
<accession>A0AAW0GK59</accession>
<organism evidence="1 2">
    <name type="scientific">Cerrena zonata</name>
    <dbReference type="NCBI Taxonomy" id="2478898"/>
    <lineage>
        <taxon>Eukaryota</taxon>
        <taxon>Fungi</taxon>
        <taxon>Dikarya</taxon>
        <taxon>Basidiomycota</taxon>
        <taxon>Agaricomycotina</taxon>
        <taxon>Agaricomycetes</taxon>
        <taxon>Polyporales</taxon>
        <taxon>Cerrenaceae</taxon>
        <taxon>Cerrena</taxon>
    </lineage>
</organism>
<dbReference type="EMBL" id="JASBNA010000003">
    <property type="protein sequence ID" value="KAK7693816.1"/>
    <property type="molecule type" value="Genomic_DNA"/>
</dbReference>